<dbReference type="SUPFAM" id="SSF53335">
    <property type="entry name" value="S-adenosyl-L-methionine-dependent methyltransferases"/>
    <property type="match status" value="1"/>
</dbReference>
<dbReference type="InterPro" id="IPR049560">
    <property type="entry name" value="MeTrfase_RsmB-F_NOP2_cat"/>
</dbReference>
<evidence type="ECO:0000256" key="5">
    <source>
        <dbReference type="PROSITE-ProRule" id="PRU01023"/>
    </source>
</evidence>
<feature type="binding site" evidence="5">
    <location>
        <position position="264"/>
    </location>
    <ligand>
        <name>S-adenosyl-L-methionine</name>
        <dbReference type="ChEBI" id="CHEBI:59789"/>
    </ligand>
</feature>
<dbReference type="InterPro" id="IPR023267">
    <property type="entry name" value="RCMT"/>
</dbReference>
<evidence type="ECO:0000256" key="2">
    <source>
        <dbReference type="ARBA" id="ARBA00022679"/>
    </source>
</evidence>
<dbReference type="Pfam" id="PF21148">
    <property type="entry name" value="NSUN5_fdxn-like"/>
    <property type="match status" value="1"/>
</dbReference>
<evidence type="ECO:0000313" key="8">
    <source>
        <dbReference type="EMBL" id="KAG8468316.1"/>
    </source>
</evidence>
<organism evidence="8 9">
    <name type="scientific">Diacronema lutheri</name>
    <name type="common">Unicellular marine alga</name>
    <name type="synonym">Monochrysis lutheri</name>
    <dbReference type="NCBI Taxonomy" id="2081491"/>
    <lineage>
        <taxon>Eukaryota</taxon>
        <taxon>Haptista</taxon>
        <taxon>Haptophyta</taxon>
        <taxon>Pavlovophyceae</taxon>
        <taxon>Pavlovales</taxon>
        <taxon>Pavlovaceae</taxon>
        <taxon>Diacronema</taxon>
    </lineage>
</organism>
<feature type="compositionally biased region" description="Low complexity" evidence="6">
    <location>
        <begin position="504"/>
        <end position="513"/>
    </location>
</feature>
<feature type="region of interest" description="Disordered" evidence="6">
    <location>
        <begin position="483"/>
        <end position="538"/>
    </location>
</feature>
<comment type="similarity">
    <text evidence="5">Belongs to the class I-like SAM-binding methyltransferase superfamily. RsmB/NOP family.</text>
</comment>
<comment type="caution">
    <text evidence="8">The sequence shown here is derived from an EMBL/GenBank/DDBJ whole genome shotgun (WGS) entry which is preliminary data.</text>
</comment>
<name>A0A8J5XSU6_DIALT</name>
<keyword evidence="3 5" id="KW-0949">S-adenosyl-L-methionine</keyword>
<dbReference type="GO" id="GO:0070475">
    <property type="term" value="P:rRNA base methylation"/>
    <property type="evidence" value="ECO:0007669"/>
    <property type="project" value="TreeGrafter"/>
</dbReference>
<evidence type="ECO:0000313" key="9">
    <source>
        <dbReference type="Proteomes" id="UP000751190"/>
    </source>
</evidence>
<dbReference type="OrthoDB" id="435282at2759"/>
<dbReference type="PROSITE" id="PS51686">
    <property type="entry name" value="SAM_MT_RSMB_NOP"/>
    <property type="match status" value="1"/>
</dbReference>
<proteinExistence type="inferred from homology"/>
<keyword evidence="9" id="KW-1185">Reference proteome</keyword>
<keyword evidence="4 5" id="KW-0694">RNA-binding</keyword>
<protein>
    <recommendedName>
        <fullName evidence="7">SAM-dependent MTase RsmB/NOP-type domain-containing protein</fullName>
    </recommendedName>
</protein>
<evidence type="ECO:0000259" key="7">
    <source>
        <dbReference type="PROSITE" id="PS51686"/>
    </source>
</evidence>
<dbReference type="PANTHER" id="PTHR22807:SF4">
    <property type="entry name" value="28S RRNA (CYTOSINE-C(5))-METHYLTRANSFERASE"/>
    <property type="match status" value="1"/>
</dbReference>
<dbReference type="InterPro" id="IPR001678">
    <property type="entry name" value="MeTrfase_RsmB-F_NOP2_dom"/>
</dbReference>
<dbReference type="Gene3D" id="3.40.50.150">
    <property type="entry name" value="Vaccinia Virus protein VP39"/>
    <property type="match status" value="1"/>
</dbReference>
<sequence>MARNAQLLIDLAAQITGSSHALGIKNQLYASGCPPALLPMLTALVQGVAWSRDQLLACAQEDGLFALAPSELPPGCPPLEPPPAELVVVLYEALLGSRRVRGTSPIVELVRRRKASLQQTLAARRKRGAANAYAPTPKLPRYLRVNFLRMSDAQARSHLDSLGLRCAPAAAGPGGPNSLRVDKGTYCADPLVPGLFALPPGTSLHGDGAVARGELVLQDRSSCLSALALAPPAGAAVVDTCASPGNKTLHCAALMGRGRVTAFERDPARLATLRRRVAEQAGEMIVEPRAGDFLAADTSADGEFAHVSHVLVDPSCSGSGLAAAREPSSASEFASIDEHDGQSGALAPDSAEVEALARAQERLVLHAMALPAVRVVVYSTCSVYRRENEDVVLRVLRACGGRFELAPCLPSWPHRGLDGADGDAELRRVAPLVCRAAADADSTNGFFVARFERVLPPAHAPVVSACAAGEAVARAARKAERKAARKAARKAERRATRKVGEKLAWAAPAAAAPVGERSSDAQRAHKKPKARGSSDTRT</sequence>
<dbReference type="OMA" id="MIVEPRA"/>
<gene>
    <name evidence="8" type="ORF">KFE25_013399</name>
</gene>
<dbReference type="GO" id="GO:0008173">
    <property type="term" value="F:RNA methyltransferase activity"/>
    <property type="evidence" value="ECO:0007669"/>
    <property type="project" value="InterPro"/>
</dbReference>
<dbReference type="EMBL" id="JAGTXO010000004">
    <property type="protein sequence ID" value="KAG8468316.1"/>
    <property type="molecule type" value="Genomic_DNA"/>
</dbReference>
<keyword evidence="2 5" id="KW-0808">Transferase</keyword>
<dbReference type="GO" id="GO:0005730">
    <property type="term" value="C:nucleolus"/>
    <property type="evidence" value="ECO:0007669"/>
    <property type="project" value="TreeGrafter"/>
</dbReference>
<dbReference type="InterPro" id="IPR049561">
    <property type="entry name" value="NSUN5_7_fdxn-like"/>
</dbReference>
<feature type="binding site" evidence="5">
    <location>
        <position position="292"/>
    </location>
    <ligand>
        <name>S-adenosyl-L-methionine</name>
        <dbReference type="ChEBI" id="CHEBI:59789"/>
    </ligand>
</feature>
<dbReference type="Proteomes" id="UP000751190">
    <property type="component" value="Unassembled WGS sequence"/>
</dbReference>
<dbReference type="Gene3D" id="3.30.70.1170">
    <property type="entry name" value="Sun protein, domain 3"/>
    <property type="match status" value="1"/>
</dbReference>
<dbReference type="AlphaFoldDB" id="A0A8J5XSU6"/>
<evidence type="ECO:0000256" key="1">
    <source>
        <dbReference type="ARBA" id="ARBA00022603"/>
    </source>
</evidence>
<feature type="domain" description="SAM-dependent MTase RsmB/NOP-type" evidence="7">
    <location>
        <begin position="131"/>
        <end position="454"/>
    </location>
</feature>
<evidence type="ECO:0000256" key="4">
    <source>
        <dbReference type="ARBA" id="ARBA00022884"/>
    </source>
</evidence>
<accession>A0A8J5XSU6</accession>
<dbReference type="Pfam" id="PF01189">
    <property type="entry name" value="Methyltr_RsmB-F"/>
    <property type="match status" value="1"/>
</dbReference>
<dbReference type="InterPro" id="IPR029063">
    <property type="entry name" value="SAM-dependent_MTases_sf"/>
</dbReference>
<feature type="active site" description="Nucleophile" evidence="5">
    <location>
        <position position="381"/>
    </location>
</feature>
<dbReference type="PANTHER" id="PTHR22807">
    <property type="entry name" value="NOP2 YEAST -RELATED NOL1/NOP2/FMU SUN DOMAIN-CONTAINING"/>
    <property type="match status" value="1"/>
</dbReference>
<evidence type="ECO:0000256" key="6">
    <source>
        <dbReference type="SAM" id="MobiDB-lite"/>
    </source>
</evidence>
<dbReference type="GO" id="GO:0003723">
    <property type="term" value="F:RNA binding"/>
    <property type="evidence" value="ECO:0007669"/>
    <property type="project" value="UniProtKB-UniRule"/>
</dbReference>
<reference evidence="8" key="1">
    <citation type="submission" date="2021-05" db="EMBL/GenBank/DDBJ databases">
        <title>The genome of the haptophyte Pavlova lutheri (Diacronema luteri, Pavlovales) - a model for lipid biosynthesis in eukaryotic algae.</title>
        <authorList>
            <person name="Hulatt C.J."/>
            <person name="Posewitz M.C."/>
        </authorList>
    </citation>
    <scope>NUCLEOTIDE SEQUENCE</scope>
    <source>
        <strain evidence="8">NIVA-4/92</strain>
    </source>
</reference>
<feature type="compositionally biased region" description="Basic and acidic residues" evidence="6">
    <location>
        <begin position="489"/>
        <end position="501"/>
    </location>
</feature>
<feature type="binding site" evidence="5">
    <location>
        <position position="313"/>
    </location>
    <ligand>
        <name>S-adenosyl-L-methionine</name>
        <dbReference type="ChEBI" id="CHEBI:59789"/>
    </ligand>
</feature>
<comment type="caution">
    <text evidence="5">Lacks conserved residue(s) required for the propagation of feature annotation.</text>
</comment>
<dbReference type="PRINTS" id="PR02008">
    <property type="entry name" value="RCMTFAMILY"/>
</dbReference>
<evidence type="ECO:0000256" key="3">
    <source>
        <dbReference type="ARBA" id="ARBA00022691"/>
    </source>
</evidence>
<keyword evidence="1 5" id="KW-0489">Methyltransferase</keyword>